<organism evidence="10 11">
    <name type="scientific">Scleropages formosus</name>
    <name type="common">Asian bonytongue</name>
    <name type="synonym">Osteoglossum formosum</name>
    <dbReference type="NCBI Taxonomy" id="113540"/>
    <lineage>
        <taxon>Eukaryota</taxon>
        <taxon>Metazoa</taxon>
        <taxon>Chordata</taxon>
        <taxon>Craniata</taxon>
        <taxon>Vertebrata</taxon>
        <taxon>Euteleostomi</taxon>
        <taxon>Actinopterygii</taxon>
        <taxon>Neopterygii</taxon>
        <taxon>Teleostei</taxon>
        <taxon>Osteoglossocephala</taxon>
        <taxon>Osteoglossomorpha</taxon>
        <taxon>Osteoglossiformes</taxon>
        <taxon>Osteoglossidae</taxon>
        <taxon>Scleropages</taxon>
    </lineage>
</organism>
<dbReference type="GeneID" id="108922833"/>
<proteinExistence type="inferred from homology"/>
<dbReference type="Gene3D" id="3.40.50.300">
    <property type="entry name" value="P-loop containing nucleotide triphosphate hydrolases"/>
    <property type="match status" value="1"/>
</dbReference>
<reference evidence="10 11" key="1">
    <citation type="submission" date="2019-04" db="EMBL/GenBank/DDBJ databases">
        <authorList>
            <consortium name="Wellcome Sanger Institute Data Sharing"/>
        </authorList>
    </citation>
    <scope>NUCLEOTIDE SEQUENCE [LARGE SCALE GENOMIC DNA]</scope>
</reference>
<dbReference type="PANTHER" id="PTHR15641:SF1">
    <property type="entry name" value="ELONGATOR COMPLEX PROTEIN 5"/>
    <property type="match status" value="1"/>
</dbReference>
<gene>
    <name evidence="10" type="primary">elp5</name>
</gene>
<dbReference type="RefSeq" id="XP_018588730.1">
    <property type="nucleotide sequence ID" value="XM_018733214.2"/>
</dbReference>
<dbReference type="AlphaFoldDB" id="A0A8C9QN98"/>
<name>A0A8C9QN98_SCLFO</name>
<dbReference type="GO" id="GO:0000049">
    <property type="term" value="F:tRNA binding"/>
    <property type="evidence" value="ECO:0007669"/>
    <property type="project" value="TreeGrafter"/>
</dbReference>
<comment type="similarity">
    <text evidence="4">Belongs to the ELP5 family.</text>
</comment>
<accession>A0A8C9QN98</accession>
<dbReference type="KEGG" id="sfm:108922833"/>
<evidence type="ECO:0000313" key="11">
    <source>
        <dbReference type="Proteomes" id="UP000694397"/>
    </source>
</evidence>
<evidence type="ECO:0000256" key="4">
    <source>
        <dbReference type="ARBA" id="ARBA00009567"/>
    </source>
</evidence>
<keyword evidence="7" id="KW-0819">tRNA processing</keyword>
<dbReference type="GeneTree" id="ENSGT00390000009210"/>
<evidence type="ECO:0000256" key="6">
    <source>
        <dbReference type="ARBA" id="ARBA00022490"/>
    </source>
</evidence>
<evidence type="ECO:0000313" key="10">
    <source>
        <dbReference type="Ensembl" id="ENSSFOP00015001058.1"/>
    </source>
</evidence>
<sequence>MLLDVIQCVESGRFVIIQDSVQCCGRQLLQSFMCAALKREEVVHVLAFDVAEEDLRVPSDSGCAQRLCFHDGYTDPLGWNDSPPLTVLQFSPGEIHALLSRSEHPKPVTLVIDSLSWVLRHHPPAVVCQCLQELRRGGAVRSIVALLHSDLHQQGIVGSLCHLATAIVTVAPALRGHHTVAKTTRRTRSGRVTQEEECFIIKEDLTVTVQKQTHHPGQRDTEQEEPQADPAAHLTFNLRLSEAEKEAKDKLSLPFVFSQEKKSALLQPRPGAGQIIYEPDANDDFDQEDPDDDLDV</sequence>
<feature type="compositionally biased region" description="Acidic residues" evidence="9">
    <location>
        <begin position="280"/>
        <end position="296"/>
    </location>
</feature>
<comment type="subcellular location">
    <subcellularLocation>
        <location evidence="2">Cytoplasm</location>
    </subcellularLocation>
    <subcellularLocation>
        <location evidence="1">Nucleus</location>
    </subcellularLocation>
</comment>
<dbReference type="GO" id="GO:0033588">
    <property type="term" value="C:elongator holoenzyme complex"/>
    <property type="evidence" value="ECO:0007669"/>
    <property type="project" value="InterPro"/>
</dbReference>
<dbReference type="OrthoDB" id="166907at2759"/>
<dbReference type="InterPro" id="IPR027417">
    <property type="entry name" value="P-loop_NTPase"/>
</dbReference>
<protein>
    <recommendedName>
        <fullName evidence="5">Elongator complex protein 5</fullName>
    </recommendedName>
</protein>
<comment type="pathway">
    <text evidence="3">tRNA modification; 5-methoxycarbonylmethyl-2-thiouridine-tRNA biosynthesis.</text>
</comment>
<dbReference type="GO" id="GO:0002098">
    <property type="term" value="P:tRNA wobble uridine modification"/>
    <property type="evidence" value="ECO:0007669"/>
    <property type="project" value="InterPro"/>
</dbReference>
<dbReference type="Ensembl" id="ENSSFOT00015001089.2">
    <property type="protein sequence ID" value="ENSSFOP00015001058.1"/>
    <property type="gene ID" value="ENSSFOG00015000787.2"/>
</dbReference>
<dbReference type="CDD" id="cd19496">
    <property type="entry name" value="Elp5"/>
    <property type="match status" value="1"/>
</dbReference>
<evidence type="ECO:0000256" key="3">
    <source>
        <dbReference type="ARBA" id="ARBA00005043"/>
    </source>
</evidence>
<dbReference type="GO" id="GO:0005829">
    <property type="term" value="C:cytosol"/>
    <property type="evidence" value="ECO:0007669"/>
    <property type="project" value="TreeGrafter"/>
</dbReference>
<evidence type="ECO:0000256" key="7">
    <source>
        <dbReference type="ARBA" id="ARBA00022694"/>
    </source>
</evidence>
<dbReference type="InterPro" id="IPR019519">
    <property type="entry name" value="Elp5"/>
</dbReference>
<reference evidence="10" key="2">
    <citation type="submission" date="2025-08" db="UniProtKB">
        <authorList>
            <consortium name="Ensembl"/>
        </authorList>
    </citation>
    <scope>IDENTIFICATION</scope>
</reference>
<dbReference type="CTD" id="23587"/>
<keyword evidence="6" id="KW-0963">Cytoplasm</keyword>
<evidence type="ECO:0000256" key="5">
    <source>
        <dbReference type="ARBA" id="ARBA00020264"/>
    </source>
</evidence>
<evidence type="ECO:0000256" key="2">
    <source>
        <dbReference type="ARBA" id="ARBA00004496"/>
    </source>
</evidence>
<keyword evidence="8" id="KW-0539">Nucleus</keyword>
<feature type="region of interest" description="Disordered" evidence="9">
    <location>
        <begin position="262"/>
        <end position="296"/>
    </location>
</feature>
<dbReference type="Proteomes" id="UP000694397">
    <property type="component" value="Chromosome 13"/>
</dbReference>
<dbReference type="UniPathway" id="UPA00988"/>
<dbReference type="PANTHER" id="PTHR15641">
    <property type="entry name" value="ELONGATOR COMPLEX PROTEIN 5"/>
    <property type="match status" value="1"/>
</dbReference>
<dbReference type="GO" id="GO:0005634">
    <property type="term" value="C:nucleus"/>
    <property type="evidence" value="ECO:0007669"/>
    <property type="project" value="UniProtKB-SubCell"/>
</dbReference>
<evidence type="ECO:0000256" key="1">
    <source>
        <dbReference type="ARBA" id="ARBA00004123"/>
    </source>
</evidence>
<reference evidence="10" key="3">
    <citation type="submission" date="2025-09" db="UniProtKB">
        <authorList>
            <consortium name="Ensembl"/>
        </authorList>
    </citation>
    <scope>IDENTIFICATION</scope>
</reference>
<evidence type="ECO:0000256" key="8">
    <source>
        <dbReference type="ARBA" id="ARBA00023242"/>
    </source>
</evidence>
<feature type="region of interest" description="Disordered" evidence="9">
    <location>
        <begin position="210"/>
        <end position="229"/>
    </location>
</feature>
<evidence type="ECO:0000256" key="9">
    <source>
        <dbReference type="SAM" id="MobiDB-lite"/>
    </source>
</evidence>
<dbReference type="Pfam" id="PF10483">
    <property type="entry name" value="Elong_Iki1"/>
    <property type="match status" value="2"/>
</dbReference>
<keyword evidence="11" id="KW-1185">Reference proteome</keyword>